<protein>
    <recommendedName>
        <fullName evidence="4">Lipoprotein</fullName>
    </recommendedName>
</protein>
<dbReference type="Proteomes" id="UP000777784">
    <property type="component" value="Unassembled WGS sequence"/>
</dbReference>
<keyword evidence="1" id="KW-0732">Signal</keyword>
<evidence type="ECO:0000256" key="1">
    <source>
        <dbReference type="SAM" id="SignalP"/>
    </source>
</evidence>
<evidence type="ECO:0000313" key="2">
    <source>
        <dbReference type="EMBL" id="MBU2690403.1"/>
    </source>
</evidence>
<name>A0A948RVM6_UNCEI</name>
<evidence type="ECO:0000313" key="3">
    <source>
        <dbReference type="Proteomes" id="UP000777784"/>
    </source>
</evidence>
<comment type="caution">
    <text evidence="2">The sequence shown here is derived from an EMBL/GenBank/DDBJ whole genome shotgun (WGS) entry which is preliminary data.</text>
</comment>
<dbReference type="PROSITE" id="PS51257">
    <property type="entry name" value="PROKAR_LIPOPROTEIN"/>
    <property type="match status" value="1"/>
</dbReference>
<evidence type="ECO:0008006" key="4">
    <source>
        <dbReference type="Google" id="ProtNLM"/>
    </source>
</evidence>
<accession>A0A948RVM6</accession>
<gene>
    <name evidence="2" type="ORF">KJ970_05700</name>
</gene>
<reference evidence="2" key="1">
    <citation type="submission" date="2021-05" db="EMBL/GenBank/DDBJ databases">
        <title>Energy efficiency and biological interactions define the core microbiome of deep oligotrophic groundwater.</title>
        <authorList>
            <person name="Mehrshad M."/>
            <person name="Lopez-Fernandez M."/>
            <person name="Bell E."/>
            <person name="Bernier-Latmani R."/>
            <person name="Bertilsson S."/>
            <person name="Dopson M."/>
        </authorList>
    </citation>
    <scope>NUCLEOTIDE SEQUENCE</scope>
    <source>
        <strain evidence="2">Modern_marine.mb.64</strain>
    </source>
</reference>
<sequence length="164" mass="18088">MNLPKLSLLMLPVCLLALSACGGSRENSANRPEKSGPIEQAHTAPILIFTWTGGVAGFQRSLELYTDGQARAGDKVMESSGRMQMETKVLTSFIDSVSAVVKPANGPFNSKAFDDFHFVIDFHPDKDRGNIHVEGDGSAFPENYQPILRRLMEWTYQALENAKK</sequence>
<proteinExistence type="predicted"/>
<feature type="chain" id="PRO_5036853253" description="Lipoprotein" evidence="1">
    <location>
        <begin position="23"/>
        <end position="164"/>
    </location>
</feature>
<dbReference type="AlphaFoldDB" id="A0A948RVM6"/>
<feature type="signal peptide" evidence="1">
    <location>
        <begin position="1"/>
        <end position="22"/>
    </location>
</feature>
<organism evidence="2 3">
    <name type="scientific">Eiseniibacteriota bacterium</name>
    <dbReference type="NCBI Taxonomy" id="2212470"/>
    <lineage>
        <taxon>Bacteria</taxon>
        <taxon>Candidatus Eiseniibacteriota</taxon>
    </lineage>
</organism>
<dbReference type="EMBL" id="JAHJDP010000031">
    <property type="protein sequence ID" value="MBU2690403.1"/>
    <property type="molecule type" value="Genomic_DNA"/>
</dbReference>